<dbReference type="CDD" id="cd17707">
    <property type="entry name" value="BRCT_XRCC1_rpt2"/>
    <property type="match status" value="1"/>
</dbReference>
<sequence length="345" mass="37586">MPLSLPAPVCCPVSLCLSLPLSLPAPVSPCHLSLPAPVSPCPCLSPCLSLPLSLPASVSPCLLCLPDAPVSPCPCLPALSLPAPAFVSYVGHSHFLSVYPKTNPPTFTLSLTLKKREITGASSVAYNIRRVSVAGKTANGKLREEVGAKRAKVEASGDEPKKTVNGRKEGAGKERETSPASVAEGWEKRKGGKRVEKEGKTVERKEAEANGFAKGGNYKQEEDEDYDADTDVDEDNKKYLQPPDTSALPLPSLGDYFAGKTFFIYGRMDENTKKMVRRYIIAFNGTLEEYMTGEVQYVITEDEWDENFDAALEENASLQFVKPAWIWKCSNKGKLVPHQPFLVHT</sequence>
<dbReference type="SUPFAM" id="SSF52113">
    <property type="entry name" value="BRCT domain"/>
    <property type="match status" value="1"/>
</dbReference>
<keyword evidence="2" id="KW-0732">Signal</keyword>
<evidence type="ECO:0000259" key="3">
    <source>
        <dbReference type="PROSITE" id="PS50172"/>
    </source>
</evidence>
<feature type="compositionally biased region" description="Basic and acidic residues" evidence="1">
    <location>
        <begin position="145"/>
        <end position="177"/>
    </location>
</feature>
<dbReference type="EMBL" id="QCYY01002525">
    <property type="protein sequence ID" value="ROT69715.1"/>
    <property type="molecule type" value="Genomic_DNA"/>
</dbReference>
<dbReference type="PANTHER" id="PTHR11370:SF5">
    <property type="entry name" value="DNA REPAIR PROTEIN XRCC1"/>
    <property type="match status" value="1"/>
</dbReference>
<dbReference type="STRING" id="6689.A0A3R7M864"/>
<dbReference type="GO" id="GO:0005634">
    <property type="term" value="C:nucleus"/>
    <property type="evidence" value="ECO:0007669"/>
    <property type="project" value="TreeGrafter"/>
</dbReference>
<evidence type="ECO:0000256" key="1">
    <source>
        <dbReference type="SAM" id="MobiDB-lite"/>
    </source>
</evidence>
<protein>
    <submittedName>
        <fullName evidence="4">Putative DNA repair protein XRCC1</fullName>
    </submittedName>
</protein>
<reference evidence="4 5" key="1">
    <citation type="submission" date="2018-04" db="EMBL/GenBank/DDBJ databases">
        <authorList>
            <person name="Zhang X."/>
            <person name="Yuan J."/>
            <person name="Li F."/>
            <person name="Xiang J."/>
        </authorList>
    </citation>
    <scope>NUCLEOTIDE SEQUENCE [LARGE SCALE GENOMIC DNA]</scope>
    <source>
        <tissue evidence="4">Muscle</tissue>
    </source>
</reference>
<dbReference type="InterPro" id="IPR036420">
    <property type="entry name" value="BRCT_dom_sf"/>
</dbReference>
<dbReference type="GO" id="GO:0006284">
    <property type="term" value="P:base-excision repair"/>
    <property type="evidence" value="ECO:0007669"/>
    <property type="project" value="TreeGrafter"/>
</dbReference>
<feature type="domain" description="BRCT" evidence="3">
    <location>
        <begin position="252"/>
        <end position="343"/>
    </location>
</feature>
<evidence type="ECO:0000256" key="2">
    <source>
        <dbReference type="SAM" id="SignalP"/>
    </source>
</evidence>
<dbReference type="AlphaFoldDB" id="A0A3R7M864"/>
<comment type="caution">
    <text evidence="4">The sequence shown here is derived from an EMBL/GenBank/DDBJ whole genome shotgun (WGS) entry which is preliminary data.</text>
</comment>
<dbReference type="Pfam" id="PF16589">
    <property type="entry name" value="BRCT_2"/>
    <property type="match status" value="1"/>
</dbReference>
<evidence type="ECO:0000313" key="4">
    <source>
        <dbReference type="EMBL" id="ROT69715.1"/>
    </source>
</evidence>
<gene>
    <name evidence="4" type="ORF">C7M84_012058</name>
</gene>
<reference evidence="4 5" key="2">
    <citation type="submission" date="2019-01" db="EMBL/GenBank/DDBJ databases">
        <title>The decoding of complex shrimp genome reveals the adaptation for benthos swimmer, frequently molting mechanism and breeding impact on genome.</title>
        <authorList>
            <person name="Sun Y."/>
            <person name="Gao Y."/>
            <person name="Yu Y."/>
        </authorList>
    </citation>
    <scope>NUCLEOTIDE SEQUENCE [LARGE SCALE GENOMIC DNA]</scope>
    <source>
        <tissue evidence="4">Muscle</tissue>
    </source>
</reference>
<dbReference type="Gene3D" id="3.40.50.10190">
    <property type="entry name" value="BRCT domain"/>
    <property type="match status" value="1"/>
</dbReference>
<feature type="region of interest" description="Disordered" evidence="1">
    <location>
        <begin position="145"/>
        <end position="245"/>
    </location>
</feature>
<feature type="compositionally biased region" description="Acidic residues" evidence="1">
    <location>
        <begin position="221"/>
        <end position="234"/>
    </location>
</feature>
<accession>A0A3R7M864</accession>
<feature type="chain" id="PRO_5018761715" evidence="2">
    <location>
        <begin position="19"/>
        <end position="345"/>
    </location>
</feature>
<dbReference type="FunFam" id="3.40.50.10190:FF:000012">
    <property type="entry name" value="X-ray repair cross complementing 1"/>
    <property type="match status" value="1"/>
</dbReference>
<proteinExistence type="predicted"/>
<feature type="compositionally biased region" description="Basic and acidic residues" evidence="1">
    <location>
        <begin position="185"/>
        <end position="208"/>
    </location>
</feature>
<dbReference type="Proteomes" id="UP000283509">
    <property type="component" value="Unassembled WGS sequence"/>
</dbReference>
<dbReference type="PROSITE" id="PS50172">
    <property type="entry name" value="BRCT"/>
    <property type="match status" value="1"/>
</dbReference>
<evidence type="ECO:0000313" key="5">
    <source>
        <dbReference type="Proteomes" id="UP000283509"/>
    </source>
</evidence>
<dbReference type="PANTHER" id="PTHR11370">
    <property type="entry name" value="DNA-REPAIR PROTEIN XRCC1"/>
    <property type="match status" value="1"/>
</dbReference>
<dbReference type="InterPro" id="IPR001357">
    <property type="entry name" value="BRCT_dom"/>
</dbReference>
<feature type="signal peptide" evidence="2">
    <location>
        <begin position="1"/>
        <end position="18"/>
    </location>
</feature>
<dbReference type="OrthoDB" id="25840at2759"/>
<keyword evidence="5" id="KW-1185">Reference proteome</keyword>
<name>A0A3R7M864_PENVA</name>
<dbReference type="SMART" id="SM00292">
    <property type="entry name" value="BRCT"/>
    <property type="match status" value="1"/>
</dbReference>
<organism evidence="4 5">
    <name type="scientific">Penaeus vannamei</name>
    <name type="common">Whiteleg shrimp</name>
    <name type="synonym">Litopenaeus vannamei</name>
    <dbReference type="NCBI Taxonomy" id="6689"/>
    <lineage>
        <taxon>Eukaryota</taxon>
        <taxon>Metazoa</taxon>
        <taxon>Ecdysozoa</taxon>
        <taxon>Arthropoda</taxon>
        <taxon>Crustacea</taxon>
        <taxon>Multicrustacea</taxon>
        <taxon>Malacostraca</taxon>
        <taxon>Eumalacostraca</taxon>
        <taxon>Eucarida</taxon>
        <taxon>Decapoda</taxon>
        <taxon>Dendrobranchiata</taxon>
        <taxon>Penaeoidea</taxon>
        <taxon>Penaeidae</taxon>
        <taxon>Penaeus</taxon>
    </lineage>
</organism>